<keyword evidence="1" id="KW-0812">Transmembrane</keyword>
<keyword evidence="1" id="KW-1133">Transmembrane helix</keyword>
<sequence>MRNIWIGMILIFLDFNLNIGSSQIGLIPDFLGYIILINGLSEMNRESPQFGRVKPFAIGMAIYTAILYVMDFLGISAALGGFPYLLGVVSTLVSLYISYHIVTGVREIEETRGTFMNGDALKTAWNRLAVFSVIALFAVWIPFLALFILIAGFIVSILYLVAFNTAKKLYYEPAARL</sequence>
<feature type="transmembrane region" description="Helical" evidence="1">
    <location>
        <begin position="124"/>
        <end position="141"/>
    </location>
</feature>
<feature type="transmembrane region" description="Helical" evidence="1">
    <location>
        <begin position="84"/>
        <end position="103"/>
    </location>
</feature>
<feature type="transmembrane region" description="Helical" evidence="1">
    <location>
        <begin position="56"/>
        <end position="78"/>
    </location>
</feature>
<dbReference type="OrthoDB" id="1852540at2"/>
<organism evidence="2 3">
    <name type="scientific">Papillibacter cinnamivorans DSM 12816</name>
    <dbReference type="NCBI Taxonomy" id="1122930"/>
    <lineage>
        <taxon>Bacteria</taxon>
        <taxon>Bacillati</taxon>
        <taxon>Bacillota</taxon>
        <taxon>Clostridia</taxon>
        <taxon>Eubacteriales</taxon>
        <taxon>Oscillospiraceae</taxon>
        <taxon>Papillibacter</taxon>
    </lineage>
</organism>
<evidence type="ECO:0000313" key="2">
    <source>
        <dbReference type="EMBL" id="SMC63677.1"/>
    </source>
</evidence>
<feature type="transmembrane region" description="Helical" evidence="1">
    <location>
        <begin position="147"/>
        <end position="166"/>
    </location>
</feature>
<keyword evidence="3" id="KW-1185">Reference proteome</keyword>
<dbReference type="Proteomes" id="UP000192790">
    <property type="component" value="Unassembled WGS sequence"/>
</dbReference>
<evidence type="ECO:0000313" key="3">
    <source>
        <dbReference type="Proteomes" id="UP000192790"/>
    </source>
</evidence>
<accession>A0A1W2ASI9</accession>
<dbReference type="RefSeq" id="WP_084234611.1">
    <property type="nucleotide sequence ID" value="NZ_FWXW01000004.1"/>
</dbReference>
<reference evidence="2 3" key="1">
    <citation type="submission" date="2017-04" db="EMBL/GenBank/DDBJ databases">
        <authorList>
            <person name="Afonso C.L."/>
            <person name="Miller P.J."/>
            <person name="Scott M.A."/>
            <person name="Spackman E."/>
            <person name="Goraichik I."/>
            <person name="Dimitrov K.M."/>
            <person name="Suarez D.L."/>
            <person name="Swayne D.E."/>
        </authorList>
    </citation>
    <scope>NUCLEOTIDE SEQUENCE [LARGE SCALE GENOMIC DNA]</scope>
    <source>
        <strain evidence="2 3">DSM 12816</strain>
    </source>
</reference>
<proteinExistence type="predicted"/>
<keyword evidence="1" id="KW-0472">Membrane</keyword>
<evidence type="ECO:0000256" key="1">
    <source>
        <dbReference type="SAM" id="Phobius"/>
    </source>
</evidence>
<name>A0A1W2ASI9_9FIRM</name>
<dbReference type="AlphaFoldDB" id="A0A1W2ASI9"/>
<protein>
    <submittedName>
        <fullName evidence="2">Uncharacterized protein</fullName>
    </submittedName>
</protein>
<dbReference type="STRING" id="1122930.SAMN02745168_1933"/>
<dbReference type="EMBL" id="FWXW01000004">
    <property type="protein sequence ID" value="SMC63677.1"/>
    <property type="molecule type" value="Genomic_DNA"/>
</dbReference>
<gene>
    <name evidence="2" type="ORF">SAMN02745168_1933</name>
</gene>